<dbReference type="STRING" id="3827.A0A1S2YWM8"/>
<dbReference type="Proteomes" id="UP000087171">
    <property type="component" value="Chromosome Ca7"/>
</dbReference>
<feature type="coiled-coil region" evidence="1">
    <location>
        <begin position="96"/>
        <end position="123"/>
    </location>
</feature>
<organism evidence="3 4">
    <name type="scientific">Cicer arietinum</name>
    <name type="common">Chickpea</name>
    <name type="synonym">Garbanzo</name>
    <dbReference type="NCBI Taxonomy" id="3827"/>
    <lineage>
        <taxon>Eukaryota</taxon>
        <taxon>Viridiplantae</taxon>
        <taxon>Streptophyta</taxon>
        <taxon>Embryophyta</taxon>
        <taxon>Tracheophyta</taxon>
        <taxon>Spermatophyta</taxon>
        <taxon>Magnoliopsida</taxon>
        <taxon>eudicotyledons</taxon>
        <taxon>Gunneridae</taxon>
        <taxon>Pentapetalae</taxon>
        <taxon>rosids</taxon>
        <taxon>fabids</taxon>
        <taxon>Fabales</taxon>
        <taxon>Fabaceae</taxon>
        <taxon>Papilionoideae</taxon>
        <taxon>50 kb inversion clade</taxon>
        <taxon>NPAAA clade</taxon>
        <taxon>Hologalegina</taxon>
        <taxon>IRL clade</taxon>
        <taxon>Cicereae</taxon>
        <taxon>Cicer</taxon>
    </lineage>
</organism>
<dbReference type="RefSeq" id="XP_073219919.1">
    <property type="nucleotide sequence ID" value="XM_073363818.1"/>
</dbReference>
<keyword evidence="2" id="KW-1133">Transmembrane helix</keyword>
<dbReference type="Pfam" id="PF03140">
    <property type="entry name" value="DUF247"/>
    <property type="match status" value="1"/>
</dbReference>
<protein>
    <submittedName>
        <fullName evidence="4">UPF0481 protein At3g47200-like</fullName>
    </submittedName>
</protein>
<accession>A0A1S2YWM8</accession>
<proteinExistence type="predicted"/>
<sequence>MSEKLIDSLMEKRFAELKEAQQMFERKNQILIPKIQRVPKFLRQNERFYKYCSPKIISFGPIHHRNKNLKVGDQYKLLWTSIFVAEYGNKFDQDANEACRLLLKKIEDNIEELKNMFTEDVIEGYKDSDLAWILFVDGCSLLYFMENVDDRCPEALNLKFDQLMYIWRDIMLLENQLPTELLEILCKDWGPKLGFLFENYQGLGECKRNGMVVIPLENSKPFHILDSSRLMYLSSSQITLNSKENNQMVTQSKENEHNQMEINTILNQDVGDEQEVDWNWNTYKSIRDLKTVGIRVTTNKTDEWTWSNISFKSNWFSGELRLPVFCFNDVTPYFFRNLIAYEMCPDVQYNYECCSFFTFMDSLVDNAEDVKELRSAGVFQNLLGSDEDLAKLFNELGDDLPTKMYCNNSYTNAVAYSKKYILIKLQIEKHYTNKWKTWLAQAYNTHFNTPWAMIAFLAASLALVLTFIQTWFAIHPK</sequence>
<dbReference type="PANTHER" id="PTHR31549">
    <property type="entry name" value="PROTEIN, PUTATIVE (DUF247)-RELATED-RELATED"/>
    <property type="match status" value="1"/>
</dbReference>
<dbReference type="eggNOG" id="ENOG502QTFS">
    <property type="taxonomic scope" value="Eukaryota"/>
</dbReference>
<dbReference type="KEGG" id="cam:101493474"/>
<gene>
    <name evidence="4" type="primary">LOC101493474</name>
</gene>
<evidence type="ECO:0000313" key="3">
    <source>
        <dbReference type="Proteomes" id="UP000087171"/>
    </source>
</evidence>
<evidence type="ECO:0000256" key="2">
    <source>
        <dbReference type="SAM" id="Phobius"/>
    </source>
</evidence>
<reference evidence="3" key="1">
    <citation type="journal article" date="2013" name="Nat. Biotechnol.">
        <title>Draft genome sequence of chickpea (Cicer arietinum) provides a resource for trait improvement.</title>
        <authorList>
            <person name="Varshney R.K."/>
            <person name="Song C."/>
            <person name="Saxena R.K."/>
            <person name="Azam S."/>
            <person name="Yu S."/>
            <person name="Sharpe A.G."/>
            <person name="Cannon S."/>
            <person name="Baek J."/>
            <person name="Rosen B.D."/>
            <person name="Tar'an B."/>
            <person name="Millan T."/>
            <person name="Zhang X."/>
            <person name="Ramsay L.D."/>
            <person name="Iwata A."/>
            <person name="Wang Y."/>
            <person name="Nelson W."/>
            <person name="Farmer A.D."/>
            <person name="Gaur P.M."/>
            <person name="Soderlund C."/>
            <person name="Penmetsa R.V."/>
            <person name="Xu C."/>
            <person name="Bharti A.K."/>
            <person name="He W."/>
            <person name="Winter P."/>
            <person name="Zhao S."/>
            <person name="Hane J.K."/>
            <person name="Carrasquilla-Garcia N."/>
            <person name="Condie J.A."/>
            <person name="Upadhyaya H.D."/>
            <person name="Luo M.C."/>
            <person name="Thudi M."/>
            <person name="Gowda C.L."/>
            <person name="Singh N.P."/>
            <person name="Lichtenzveig J."/>
            <person name="Gali K.K."/>
            <person name="Rubio J."/>
            <person name="Nadarajan N."/>
            <person name="Dolezel J."/>
            <person name="Bansal K.C."/>
            <person name="Xu X."/>
            <person name="Edwards D."/>
            <person name="Zhang G."/>
            <person name="Kahl G."/>
            <person name="Gil J."/>
            <person name="Singh K.B."/>
            <person name="Datta S.K."/>
            <person name="Jackson S.A."/>
            <person name="Wang J."/>
            <person name="Cook D.R."/>
        </authorList>
    </citation>
    <scope>NUCLEOTIDE SEQUENCE [LARGE SCALE GENOMIC DNA]</scope>
    <source>
        <strain evidence="3">cv. CDC Frontier</strain>
    </source>
</reference>
<dbReference type="AlphaFoldDB" id="A0A1S2YWM8"/>
<evidence type="ECO:0000313" key="4">
    <source>
        <dbReference type="RefSeq" id="XP_004511108.1"/>
    </source>
</evidence>
<dbReference type="RefSeq" id="XP_073219918.1">
    <property type="nucleotide sequence ID" value="XM_073363817.1"/>
</dbReference>
<keyword evidence="2" id="KW-0472">Membrane</keyword>
<dbReference type="InterPro" id="IPR004158">
    <property type="entry name" value="DUF247_pln"/>
</dbReference>
<dbReference type="PANTHER" id="PTHR31549:SF225">
    <property type="entry name" value="DUF247 DOMAIN PROTEIN"/>
    <property type="match status" value="1"/>
</dbReference>
<keyword evidence="3" id="KW-1185">Reference proteome</keyword>
<reference evidence="4" key="2">
    <citation type="submission" date="2025-08" db="UniProtKB">
        <authorList>
            <consortium name="RefSeq"/>
        </authorList>
    </citation>
    <scope>IDENTIFICATION</scope>
    <source>
        <tissue evidence="4">Etiolated seedlings</tissue>
    </source>
</reference>
<keyword evidence="2" id="KW-0812">Transmembrane</keyword>
<dbReference type="RefSeq" id="XP_073219920.1">
    <property type="nucleotide sequence ID" value="XM_073363819.1"/>
</dbReference>
<feature type="transmembrane region" description="Helical" evidence="2">
    <location>
        <begin position="451"/>
        <end position="474"/>
    </location>
</feature>
<evidence type="ECO:0000256" key="1">
    <source>
        <dbReference type="SAM" id="Coils"/>
    </source>
</evidence>
<dbReference type="GeneID" id="101493474"/>
<name>A0A1S2YWM8_CICAR</name>
<dbReference type="PaxDb" id="3827-XP_004511108.1"/>
<dbReference type="OrthoDB" id="1849062at2759"/>
<keyword evidence="1" id="KW-0175">Coiled coil</keyword>
<dbReference type="RefSeq" id="XP_004511108.1">
    <property type="nucleotide sequence ID" value="XM_004511051.3"/>
</dbReference>